<dbReference type="RefSeq" id="XP_012648233.1">
    <property type="nucleotide sequence ID" value="XM_012792779.1"/>
</dbReference>
<dbReference type="OMA" id="ANDHLSY"/>
<dbReference type="InterPro" id="IPR036882">
    <property type="entry name" value="Alba-like_dom_sf"/>
</dbReference>
<dbReference type="GeneID" id="24424252"/>
<dbReference type="EMBL" id="FO082872">
    <property type="protein sequence ID" value="CCF73624.1"/>
    <property type="molecule type" value="Genomic_DNA"/>
</dbReference>
<dbReference type="AlphaFoldDB" id="I7JA52"/>
<reference evidence="4 5" key="1">
    <citation type="journal article" date="2012" name="Nucleic Acids Res.">
        <title>Sequencing of the smallest Apicomplexan genome from the human pathogen Babesia microti.</title>
        <authorList>
            <person name="Cornillot E."/>
            <person name="Hadj-Kaddour K."/>
            <person name="Dassouli A."/>
            <person name="Noel B."/>
            <person name="Ranwez V."/>
            <person name="Vacherie B."/>
            <person name="Augagneur Y."/>
            <person name="Bres V."/>
            <person name="Duclos A."/>
            <person name="Randazzo S."/>
            <person name="Carcy B."/>
            <person name="Debierre-Grockiego F."/>
            <person name="Delbecq S."/>
            <person name="Moubri-Menage K."/>
            <person name="Shams-Eldin H."/>
            <person name="Usmani-Brown S."/>
            <person name="Bringaud F."/>
            <person name="Wincker P."/>
            <person name="Vivares C.P."/>
            <person name="Schwarz R.T."/>
            <person name="Schetters T.P."/>
            <person name="Krause P.J."/>
            <person name="Gorenflot A."/>
            <person name="Berry V."/>
            <person name="Barbe V."/>
            <person name="Ben Mamoun C."/>
        </authorList>
    </citation>
    <scope>NUCLEOTIDE SEQUENCE [LARGE SCALE GENOMIC DNA]</scope>
    <source>
        <strain evidence="4 5">RI</strain>
    </source>
</reference>
<protein>
    <submittedName>
        <fullName evidence="4">DNA/RNA-binding protein Alba 3 (ALBA3)</fullName>
    </submittedName>
</protein>
<keyword evidence="1" id="KW-0694">RNA-binding</keyword>
<dbReference type="KEGG" id="bmic:BMR1_02g02330"/>
<evidence type="ECO:0000313" key="4">
    <source>
        <dbReference type="EMBL" id="CCF73624.1"/>
    </source>
</evidence>
<proteinExistence type="predicted"/>
<dbReference type="Proteomes" id="UP000002899">
    <property type="component" value="Chromosome II"/>
</dbReference>
<dbReference type="Pfam" id="PF01918">
    <property type="entry name" value="Alba"/>
    <property type="match status" value="1"/>
</dbReference>
<evidence type="ECO:0000313" key="5">
    <source>
        <dbReference type="Proteomes" id="UP000002899"/>
    </source>
</evidence>
<reference evidence="4 5" key="2">
    <citation type="journal article" date="2013" name="PLoS ONE">
        <title>Whole genome mapping and re-organization of the nuclear and mitochondrial genomes of Babesia microti isolates.</title>
        <authorList>
            <person name="Cornillot E."/>
            <person name="Dassouli A."/>
            <person name="Garg A."/>
            <person name="Pachikara N."/>
            <person name="Randazzo S."/>
            <person name="Depoix D."/>
            <person name="Carcy B."/>
            <person name="Delbecq S."/>
            <person name="Frutos R."/>
            <person name="Silva J.C."/>
            <person name="Sutton R."/>
            <person name="Krause P.J."/>
            <person name="Mamoun C.B."/>
        </authorList>
    </citation>
    <scope>NUCLEOTIDE SEQUENCE [LARGE SCALE GENOMIC DNA]</scope>
    <source>
        <strain evidence="4 5">RI</strain>
    </source>
</reference>
<feature type="domain" description="DNA/RNA-binding protein Alba-like" evidence="3">
    <location>
        <begin position="34"/>
        <end position="98"/>
    </location>
</feature>
<organism evidence="4 5">
    <name type="scientific">Babesia microti (strain RI)</name>
    <dbReference type="NCBI Taxonomy" id="1133968"/>
    <lineage>
        <taxon>Eukaryota</taxon>
        <taxon>Sar</taxon>
        <taxon>Alveolata</taxon>
        <taxon>Apicomplexa</taxon>
        <taxon>Aconoidasida</taxon>
        <taxon>Piroplasmida</taxon>
        <taxon>Babesiidae</taxon>
        <taxon>Babesia</taxon>
    </lineage>
</organism>
<dbReference type="VEuPathDB" id="PiroplasmaDB:BMR1_02g02330"/>
<sequence length="128" mass="14059">MSRMKMNKTPLAGAKKKKDGQNAENSQEDCATTVVQVSFLRNPYFYAKFGQKLLVGSKNEPGKNQIIISGLGTAAKNAIASATIMDKENCASISKIETSCHWDEKLHRSIPKISIVLKRNPDYVAETA</sequence>
<dbReference type="InterPro" id="IPR002775">
    <property type="entry name" value="DNA/RNA-bd_Alba-like"/>
</dbReference>
<evidence type="ECO:0000259" key="3">
    <source>
        <dbReference type="Pfam" id="PF01918"/>
    </source>
</evidence>
<accession>I7JA52</accession>
<evidence type="ECO:0000256" key="1">
    <source>
        <dbReference type="ARBA" id="ARBA00022884"/>
    </source>
</evidence>
<reference evidence="4 5" key="3">
    <citation type="journal article" date="2016" name="Sci. Rep.">
        <title>Genome-wide diversity and gene expression profiling of Babesia microti isolates identify polymorphic genes that mediate host-pathogen interactions.</title>
        <authorList>
            <person name="Silva J.C."/>
            <person name="Cornillot E."/>
            <person name="McCracken C."/>
            <person name="Usmani-Brown S."/>
            <person name="Dwivedi A."/>
            <person name="Ifeonu O.O."/>
            <person name="Crabtree J."/>
            <person name="Gotia H.T."/>
            <person name="Virji A.Z."/>
            <person name="Reynes C."/>
            <person name="Colinge J."/>
            <person name="Kumar V."/>
            <person name="Lawres L."/>
            <person name="Pazzi J.E."/>
            <person name="Pablo J.V."/>
            <person name="Hung C."/>
            <person name="Brancato J."/>
            <person name="Kumari P."/>
            <person name="Orvis J."/>
            <person name="Tretina K."/>
            <person name="Chibucos M."/>
            <person name="Ott S."/>
            <person name="Sadzewicz L."/>
            <person name="Sengamalay N."/>
            <person name="Shetty A.C."/>
            <person name="Su Q."/>
            <person name="Tallon L."/>
            <person name="Fraser C.M."/>
            <person name="Frutos R."/>
            <person name="Molina D.M."/>
            <person name="Krause P.J."/>
            <person name="Ben Mamoun C."/>
        </authorList>
    </citation>
    <scope>NUCLEOTIDE SEQUENCE [LARGE SCALE GENOMIC DNA]</scope>
    <source>
        <strain evidence="4 5">RI</strain>
    </source>
</reference>
<dbReference type="GO" id="GO:0003723">
    <property type="term" value="F:RNA binding"/>
    <property type="evidence" value="ECO:0007669"/>
    <property type="project" value="UniProtKB-KW"/>
</dbReference>
<keyword evidence="5" id="KW-1185">Reference proteome</keyword>
<dbReference type="SUPFAM" id="SSF82704">
    <property type="entry name" value="AlbA-like"/>
    <property type="match status" value="1"/>
</dbReference>
<evidence type="ECO:0000256" key="2">
    <source>
        <dbReference type="SAM" id="MobiDB-lite"/>
    </source>
</evidence>
<dbReference type="Gene3D" id="3.30.110.20">
    <property type="entry name" value="Alba-like domain"/>
    <property type="match status" value="1"/>
</dbReference>
<name>I7JA52_BABMR</name>
<gene>
    <name evidence="4" type="ORF">BMR1_02g02330</name>
</gene>
<feature type="region of interest" description="Disordered" evidence="2">
    <location>
        <begin position="1"/>
        <end position="28"/>
    </location>
</feature>
<dbReference type="OrthoDB" id="359342at2759"/>